<feature type="transmembrane region" description="Helical" evidence="1">
    <location>
        <begin position="90"/>
        <end position="108"/>
    </location>
</feature>
<reference evidence="2 3" key="1">
    <citation type="submission" date="2019-08" db="EMBL/GenBank/DDBJ databases">
        <authorList>
            <person name="Wang G."/>
            <person name="Xu Z."/>
        </authorList>
    </citation>
    <scope>NUCLEOTIDE SEQUENCE [LARGE SCALE GENOMIC DNA]</scope>
    <source>
        <strain evidence="2 3">ZX</strain>
    </source>
</reference>
<proteinExistence type="predicted"/>
<dbReference type="EMBL" id="VTOU01000003">
    <property type="protein sequence ID" value="TZG25613.1"/>
    <property type="molecule type" value="Genomic_DNA"/>
</dbReference>
<evidence type="ECO:0000313" key="3">
    <source>
        <dbReference type="Proteomes" id="UP000322077"/>
    </source>
</evidence>
<organism evidence="2 3">
    <name type="scientific">Sphingomonas montanisoli</name>
    <dbReference type="NCBI Taxonomy" id="2606412"/>
    <lineage>
        <taxon>Bacteria</taxon>
        <taxon>Pseudomonadati</taxon>
        <taxon>Pseudomonadota</taxon>
        <taxon>Alphaproteobacteria</taxon>
        <taxon>Sphingomonadales</taxon>
        <taxon>Sphingomonadaceae</taxon>
        <taxon>Sphingomonas</taxon>
    </lineage>
</organism>
<keyword evidence="1" id="KW-1133">Transmembrane helix</keyword>
<keyword evidence="1" id="KW-0812">Transmembrane</keyword>
<gene>
    <name evidence="2" type="ORF">FYJ91_11345</name>
</gene>
<evidence type="ECO:0000313" key="2">
    <source>
        <dbReference type="EMBL" id="TZG25613.1"/>
    </source>
</evidence>
<keyword evidence="3" id="KW-1185">Reference proteome</keyword>
<sequence>MTEGTDQLALVRSLREQKSALEQENADLKRGGGGGTSGGMDVIDAKIAAAEARTDAKFTQVIAKLDAMDGKLTRIEADNIRTRSTVRSSTFAIISAFIAVVALGFAIFSQSFNMGEKVRESARAASAERVDELRLHDSIDGNAN</sequence>
<comment type="caution">
    <text evidence="2">The sequence shown here is derived from an EMBL/GenBank/DDBJ whole genome shotgun (WGS) entry which is preliminary data.</text>
</comment>
<keyword evidence="1" id="KW-0472">Membrane</keyword>
<accession>A0A5D9C2G0</accession>
<dbReference type="AlphaFoldDB" id="A0A5D9C2G0"/>
<evidence type="ECO:0000256" key="1">
    <source>
        <dbReference type="SAM" id="Phobius"/>
    </source>
</evidence>
<name>A0A5D9C2G0_9SPHN</name>
<protein>
    <submittedName>
        <fullName evidence="2">Uncharacterized protein</fullName>
    </submittedName>
</protein>
<dbReference type="Proteomes" id="UP000322077">
    <property type="component" value="Unassembled WGS sequence"/>
</dbReference>
<dbReference type="RefSeq" id="WP_149522421.1">
    <property type="nucleotide sequence ID" value="NZ_VTOU01000003.1"/>
</dbReference>